<dbReference type="Proteomes" id="UP000190857">
    <property type="component" value="Unassembled WGS sequence"/>
</dbReference>
<dbReference type="EMBL" id="FUZP01000001">
    <property type="protein sequence ID" value="SKC52316.1"/>
    <property type="molecule type" value="Genomic_DNA"/>
</dbReference>
<keyword evidence="3" id="KW-1185">Reference proteome</keyword>
<dbReference type="AlphaFoldDB" id="A0A1T5JLQ9"/>
<sequence length="225" mass="22416">MTSTRSARALRGALAAIVSTFVALLSHVAGGGEVPGLLGILVPLVLATAVCVPLAGRRLSVIRVSASVIASQVLFHALFVLGSAGNASASSATGGAGHTGHVGHGGQGSSVAPLLIATPPGGTPAGAPAHAHEHATMWAAHALAAVVTILAVYQGERVVRRLRTLAVALVRVLLPVVSVIPVPSSAAARTIVETVSLPLSLSVYPATRSHRGPPALSFPSLPLAT</sequence>
<feature type="transmembrane region" description="Helical" evidence="1">
    <location>
        <begin position="135"/>
        <end position="153"/>
    </location>
</feature>
<feature type="transmembrane region" description="Helical" evidence="1">
    <location>
        <begin position="12"/>
        <end position="30"/>
    </location>
</feature>
<dbReference type="STRING" id="123320.SAMN06309945_1667"/>
<keyword evidence="1" id="KW-0812">Transmembrane</keyword>
<evidence type="ECO:0000313" key="2">
    <source>
        <dbReference type="EMBL" id="SKC52316.1"/>
    </source>
</evidence>
<gene>
    <name evidence="2" type="ORF">SAMN06309945_1667</name>
</gene>
<reference evidence="2 3" key="1">
    <citation type="submission" date="2017-02" db="EMBL/GenBank/DDBJ databases">
        <authorList>
            <person name="Peterson S.W."/>
        </authorList>
    </citation>
    <scope>NUCLEOTIDE SEQUENCE [LARGE SCALE GENOMIC DNA]</scope>
    <source>
        <strain evidence="2 3">VKM Ac-2059</strain>
    </source>
</reference>
<feature type="transmembrane region" description="Helical" evidence="1">
    <location>
        <begin position="62"/>
        <end position="81"/>
    </location>
</feature>
<evidence type="ECO:0000256" key="1">
    <source>
        <dbReference type="SAM" id="Phobius"/>
    </source>
</evidence>
<keyword evidence="1" id="KW-0472">Membrane</keyword>
<evidence type="ECO:0000313" key="3">
    <source>
        <dbReference type="Proteomes" id="UP000190857"/>
    </source>
</evidence>
<protein>
    <submittedName>
        <fullName evidence="2">Uncharacterized protein</fullName>
    </submittedName>
</protein>
<accession>A0A1T5JLQ9</accession>
<organism evidence="2 3">
    <name type="scientific">Okibacterium fritillariae</name>
    <dbReference type="NCBI Taxonomy" id="123320"/>
    <lineage>
        <taxon>Bacteria</taxon>
        <taxon>Bacillati</taxon>
        <taxon>Actinomycetota</taxon>
        <taxon>Actinomycetes</taxon>
        <taxon>Micrococcales</taxon>
        <taxon>Microbacteriaceae</taxon>
        <taxon>Okibacterium</taxon>
    </lineage>
</organism>
<keyword evidence="1" id="KW-1133">Transmembrane helix</keyword>
<feature type="transmembrane region" description="Helical" evidence="1">
    <location>
        <begin position="36"/>
        <end position="55"/>
    </location>
</feature>
<dbReference type="RefSeq" id="WP_079727651.1">
    <property type="nucleotide sequence ID" value="NZ_FUZP01000001.1"/>
</dbReference>
<name>A0A1T5JLQ9_9MICO</name>
<proteinExistence type="predicted"/>